<evidence type="ECO:0000313" key="3">
    <source>
        <dbReference type="Proteomes" id="UP000018418"/>
    </source>
</evidence>
<gene>
    <name evidence="2" type="ORF">P255_02348</name>
</gene>
<evidence type="ECO:0000313" key="2">
    <source>
        <dbReference type="EMBL" id="ESK50371.1"/>
    </source>
</evidence>
<feature type="signal peptide" evidence="1">
    <location>
        <begin position="1"/>
        <end position="25"/>
    </location>
</feature>
<proteinExistence type="predicted"/>
<dbReference type="EMBL" id="AYEU01000007">
    <property type="protein sequence ID" value="ESK50371.1"/>
    <property type="molecule type" value="Genomic_DNA"/>
</dbReference>
<dbReference type="AlphaFoldDB" id="V2UP34"/>
<comment type="caution">
    <text evidence="2">The sequence shown here is derived from an EMBL/GenBank/DDBJ whole genome shotgun (WGS) entry which is preliminary data.</text>
</comment>
<evidence type="ECO:0008006" key="4">
    <source>
        <dbReference type="Google" id="ProtNLM"/>
    </source>
</evidence>
<reference evidence="2 3" key="1">
    <citation type="submission" date="2013-10" db="EMBL/GenBank/DDBJ databases">
        <title>The Genome Sequence of Acinetobacter brisouii CIP 110357.</title>
        <authorList>
            <consortium name="The Broad Institute Genomics Platform"/>
            <consortium name="The Broad Institute Genome Sequencing Center for Infectious Disease"/>
            <person name="Cerqueira G."/>
            <person name="Feldgarden M."/>
            <person name="Courvalin P."/>
            <person name="Grillot-Courvalin C."/>
            <person name="Clermont D."/>
            <person name="Rocha E."/>
            <person name="Yoon E.-J."/>
            <person name="Nemec A."/>
            <person name="Young S.K."/>
            <person name="Zeng Q."/>
            <person name="Gargeya S."/>
            <person name="Fitzgerald M."/>
            <person name="Abouelleil A."/>
            <person name="Alvarado L."/>
            <person name="Berlin A.M."/>
            <person name="Chapman S.B."/>
            <person name="Gainer-Dewar J."/>
            <person name="Goldberg J."/>
            <person name="Gnerre S."/>
            <person name="Griggs A."/>
            <person name="Gujja S."/>
            <person name="Hansen M."/>
            <person name="Howarth C."/>
            <person name="Imamovic A."/>
            <person name="Ireland A."/>
            <person name="Larimer J."/>
            <person name="McCowan C."/>
            <person name="Murphy C."/>
            <person name="Pearson M."/>
            <person name="Poon T.W."/>
            <person name="Priest M."/>
            <person name="Roberts A."/>
            <person name="Saif S."/>
            <person name="Shea T."/>
            <person name="Sykes S."/>
            <person name="Wortman J."/>
            <person name="Nusbaum C."/>
            <person name="Birren B."/>
        </authorList>
    </citation>
    <scope>NUCLEOTIDE SEQUENCE [LARGE SCALE GENOMIC DNA]</scope>
    <source>
        <strain evidence="2 3">CIP 110357</strain>
    </source>
</reference>
<sequence>MIYFHAFINRKLLITALCVSTNTFANQLLNQEQQHHLFSFSNENICRLDNLQASRLWPPSPFQNLPENPYAPEFDPYSPQLSDELMAVFSQDSLAEKAQKAEQNHRKRRVFGENRTQKTVRKKISTDNHWVKHVLSDLSKMLPFQNDMNLGSNSPSDVYVELSAEKNWKLTPKFSFNAAQTFRYGAQSRNYSETNFKLTQQESKTTLASTQFSVVKTFDETYTWDNHLFRQQKFPNDKRLTYGIYSSGIYDKTKRDIELQSWGPYVSWRRPLLYNWIYIENEVSYYKELTNNEGKHVFSTSLQFETNF</sequence>
<keyword evidence="3" id="KW-1185">Reference proteome</keyword>
<keyword evidence="1" id="KW-0732">Signal</keyword>
<feature type="chain" id="PRO_5004710587" description="Selenocysteine synthase" evidence="1">
    <location>
        <begin position="26"/>
        <end position="308"/>
    </location>
</feature>
<dbReference type="STRING" id="396323.VH98_12765"/>
<dbReference type="Proteomes" id="UP000018418">
    <property type="component" value="Unassembled WGS sequence"/>
</dbReference>
<name>V2UP34_9GAMM</name>
<evidence type="ECO:0000256" key="1">
    <source>
        <dbReference type="SAM" id="SignalP"/>
    </source>
</evidence>
<dbReference type="OrthoDB" id="6646492at2"/>
<organism evidence="2 3">
    <name type="scientific">Acinetobacter brisouii CIP 110357</name>
    <dbReference type="NCBI Taxonomy" id="1341683"/>
    <lineage>
        <taxon>Bacteria</taxon>
        <taxon>Pseudomonadati</taxon>
        <taxon>Pseudomonadota</taxon>
        <taxon>Gammaproteobacteria</taxon>
        <taxon>Moraxellales</taxon>
        <taxon>Moraxellaceae</taxon>
        <taxon>Acinetobacter</taxon>
    </lineage>
</organism>
<accession>V2UP34</accession>
<protein>
    <recommendedName>
        <fullName evidence="4">Selenocysteine synthase</fullName>
    </recommendedName>
</protein>
<dbReference type="PATRIC" id="fig|1341683.3.peg.2325"/>
<dbReference type="HOGENOM" id="CLU_072987_0_0_6"/>